<evidence type="ECO:0000313" key="1">
    <source>
        <dbReference type="EMBL" id="OSD00594.1"/>
    </source>
</evidence>
<dbReference type="EMBL" id="KZ084117">
    <property type="protein sequence ID" value="OSD00594.1"/>
    <property type="molecule type" value="Genomic_DNA"/>
</dbReference>
<dbReference type="AlphaFoldDB" id="A0A1Y2IIZ1"/>
<sequence>MRPPEEWATGGEPMTDRQIVALERVAAHDKVSIPFLERADANGQRVTKAEAYVLIQMILDGVRPSEEYLDSLGRGDPYEEPPHPIFWKNCHARPTDMQVLWIKQLAVELGVPSDATQIALEQLTRGQASFLIADMRDKRREMRLNRRENMRVWLEDAVEGVRAELPAPVKVENEVGAVKAVPQLI</sequence>
<dbReference type="OrthoDB" id="2751476at2759"/>
<reference evidence="1 2" key="1">
    <citation type="journal article" date="2015" name="Biotechnol. Biofuels">
        <title>Enhanced degradation of softwood versus hardwood by the white-rot fungus Pycnoporus coccineus.</title>
        <authorList>
            <person name="Couturier M."/>
            <person name="Navarro D."/>
            <person name="Chevret D."/>
            <person name="Henrissat B."/>
            <person name="Piumi F."/>
            <person name="Ruiz-Duenas F.J."/>
            <person name="Martinez A.T."/>
            <person name="Grigoriev I.V."/>
            <person name="Riley R."/>
            <person name="Lipzen A."/>
            <person name="Berrin J.G."/>
            <person name="Master E.R."/>
            <person name="Rosso M.N."/>
        </authorList>
    </citation>
    <scope>NUCLEOTIDE SEQUENCE [LARGE SCALE GENOMIC DNA]</scope>
    <source>
        <strain evidence="1 2">BRFM310</strain>
    </source>
</reference>
<keyword evidence="2" id="KW-1185">Reference proteome</keyword>
<organism evidence="1 2">
    <name type="scientific">Trametes coccinea (strain BRFM310)</name>
    <name type="common">Pycnoporus coccineus</name>
    <dbReference type="NCBI Taxonomy" id="1353009"/>
    <lineage>
        <taxon>Eukaryota</taxon>
        <taxon>Fungi</taxon>
        <taxon>Dikarya</taxon>
        <taxon>Basidiomycota</taxon>
        <taxon>Agaricomycotina</taxon>
        <taxon>Agaricomycetes</taxon>
        <taxon>Polyporales</taxon>
        <taxon>Polyporaceae</taxon>
        <taxon>Trametes</taxon>
    </lineage>
</organism>
<accession>A0A1Y2IIZ1</accession>
<name>A0A1Y2IIZ1_TRAC3</name>
<protein>
    <submittedName>
        <fullName evidence="1">Uncharacterized protein</fullName>
    </submittedName>
</protein>
<dbReference type="Proteomes" id="UP000193067">
    <property type="component" value="Unassembled WGS sequence"/>
</dbReference>
<gene>
    <name evidence="1" type="ORF">PYCCODRAFT_1437182</name>
</gene>
<evidence type="ECO:0000313" key="2">
    <source>
        <dbReference type="Proteomes" id="UP000193067"/>
    </source>
</evidence>
<proteinExistence type="predicted"/>